<gene>
    <name evidence="4" type="ORF">HH304_16795</name>
</gene>
<feature type="transmembrane region" description="Helical" evidence="1">
    <location>
        <begin position="139"/>
        <end position="157"/>
    </location>
</feature>
<dbReference type="Pfam" id="PF02308">
    <property type="entry name" value="MgtC"/>
    <property type="match status" value="1"/>
</dbReference>
<dbReference type="PANTHER" id="PTHR39084:SF1">
    <property type="entry name" value="DUF4010 DOMAIN-CONTAINING PROTEIN"/>
    <property type="match status" value="1"/>
</dbReference>
<name>A0A848J420_9BACT</name>
<feature type="transmembrane region" description="Helical" evidence="1">
    <location>
        <begin position="34"/>
        <end position="52"/>
    </location>
</feature>
<feature type="transmembrane region" description="Helical" evidence="1">
    <location>
        <begin position="87"/>
        <end position="104"/>
    </location>
</feature>
<evidence type="ECO:0000313" key="4">
    <source>
        <dbReference type="EMBL" id="NMM50068.1"/>
    </source>
</evidence>
<dbReference type="RefSeq" id="WP_169684242.1">
    <property type="nucleotide sequence ID" value="NZ_JABBNU010000011.1"/>
</dbReference>
<evidence type="ECO:0000259" key="3">
    <source>
        <dbReference type="Pfam" id="PF13194"/>
    </source>
</evidence>
<keyword evidence="5" id="KW-1185">Reference proteome</keyword>
<dbReference type="AlphaFoldDB" id="A0A848J420"/>
<feature type="transmembrane region" description="Helical" evidence="1">
    <location>
        <begin position="303"/>
        <end position="321"/>
    </location>
</feature>
<feature type="transmembrane region" description="Helical" evidence="1">
    <location>
        <begin position="393"/>
        <end position="411"/>
    </location>
</feature>
<feature type="domain" description="DUF4010" evidence="3">
    <location>
        <begin position="177"/>
        <end position="386"/>
    </location>
</feature>
<comment type="caution">
    <text evidence="4">The sequence shown here is derived from an EMBL/GenBank/DDBJ whole genome shotgun (WGS) entry which is preliminary data.</text>
</comment>
<keyword evidence="1" id="KW-0472">Membrane</keyword>
<sequence length="412" mass="44064">MEKEISILITALGLGLLVGLQRERGKAKIAGIRTFSLITLFGAISGIIAYTIDNYLVLAGGFFALAILMGVANFLKRSDPEPDIGQTTEIAVLIMYSVGVYLSIGNLTIGVVIGAVVALLLYLKSFFTRTIPKLSEKDLQAIMVFVAVSMVVLPILPDKNYGLYNVLNPHEIWLMVVLIVGISVAGYFVYKIFGKRMGTGISGVLGGLISSTATTATFSKMASATKGSERIIGFIIVAASAVSFIRVIVEVIVVAPELTIKVIPPLAIIAFLFTVISLVLFLKSERKHDQAVPEPENPAQFKTAIVFAILYGVIILLIAFAKDKLGSGGLYIVSVLSGLTDMDAITLSMANTMQKGTIDPSQGWRYILVAGMANLVFKGGMVAVLGNRAVKKIVFPVFLAIIGCGIILVLLW</sequence>
<feature type="transmembrane region" description="Helical" evidence="1">
    <location>
        <begin position="6"/>
        <end position="22"/>
    </location>
</feature>
<keyword evidence="1" id="KW-0812">Transmembrane</keyword>
<organism evidence="4 5">
    <name type="scientific">Marinigracilibium pacificum</name>
    <dbReference type="NCBI Taxonomy" id="2729599"/>
    <lineage>
        <taxon>Bacteria</taxon>
        <taxon>Pseudomonadati</taxon>
        <taxon>Bacteroidota</taxon>
        <taxon>Cytophagia</taxon>
        <taxon>Cytophagales</taxon>
        <taxon>Flammeovirgaceae</taxon>
        <taxon>Marinigracilibium</taxon>
    </lineage>
</organism>
<dbReference type="Pfam" id="PF13194">
    <property type="entry name" value="DUF4010"/>
    <property type="match status" value="1"/>
</dbReference>
<protein>
    <submittedName>
        <fullName evidence="4">MgtC/SapB family protein</fullName>
    </submittedName>
</protein>
<proteinExistence type="predicted"/>
<dbReference type="EMBL" id="JABBNU010000011">
    <property type="protein sequence ID" value="NMM50068.1"/>
    <property type="molecule type" value="Genomic_DNA"/>
</dbReference>
<evidence type="ECO:0000259" key="2">
    <source>
        <dbReference type="Pfam" id="PF02308"/>
    </source>
</evidence>
<dbReference type="InterPro" id="IPR025105">
    <property type="entry name" value="DUF4010"/>
</dbReference>
<evidence type="ECO:0000256" key="1">
    <source>
        <dbReference type="SAM" id="Phobius"/>
    </source>
</evidence>
<feature type="transmembrane region" description="Helical" evidence="1">
    <location>
        <begin position="231"/>
        <end position="256"/>
    </location>
</feature>
<dbReference type="PANTHER" id="PTHR39084">
    <property type="entry name" value="MEMBRANE PROTEIN-RELATED"/>
    <property type="match status" value="1"/>
</dbReference>
<feature type="transmembrane region" description="Helical" evidence="1">
    <location>
        <begin position="172"/>
        <end position="190"/>
    </location>
</feature>
<feature type="transmembrane region" description="Helical" evidence="1">
    <location>
        <begin position="363"/>
        <end position="386"/>
    </location>
</feature>
<feature type="domain" description="MgtC/SapB/SrpB/YhiD N-terminal" evidence="2">
    <location>
        <begin position="8"/>
        <end position="128"/>
    </location>
</feature>
<dbReference type="Proteomes" id="UP000559010">
    <property type="component" value="Unassembled WGS sequence"/>
</dbReference>
<keyword evidence="1" id="KW-1133">Transmembrane helix</keyword>
<feature type="transmembrane region" description="Helical" evidence="1">
    <location>
        <begin position="262"/>
        <end position="282"/>
    </location>
</feature>
<feature type="transmembrane region" description="Helical" evidence="1">
    <location>
        <begin position="58"/>
        <end position="75"/>
    </location>
</feature>
<dbReference type="InterPro" id="IPR049177">
    <property type="entry name" value="MgtC_SapB_SrpB_YhiD_N"/>
</dbReference>
<accession>A0A848J420</accession>
<evidence type="ECO:0000313" key="5">
    <source>
        <dbReference type="Proteomes" id="UP000559010"/>
    </source>
</evidence>
<reference evidence="4 5" key="1">
    <citation type="submission" date="2020-04" db="EMBL/GenBank/DDBJ databases">
        <title>Flammeovirgaceae bacterium KN852 isolated from deep sea.</title>
        <authorList>
            <person name="Zhang D.-C."/>
        </authorList>
    </citation>
    <scope>NUCLEOTIDE SEQUENCE [LARGE SCALE GENOMIC DNA]</scope>
    <source>
        <strain evidence="4 5">KN852</strain>
    </source>
</reference>